<reference evidence="1" key="1">
    <citation type="submission" date="2023-02" db="EMBL/GenBank/DDBJ databases">
        <title>Genome of toxic invasive species Heracleum sosnowskyi carries increased number of genes despite the absence of recent whole-genome duplications.</title>
        <authorList>
            <person name="Schelkunov M."/>
            <person name="Shtratnikova V."/>
            <person name="Makarenko M."/>
            <person name="Klepikova A."/>
            <person name="Omelchenko D."/>
            <person name="Novikova G."/>
            <person name="Obukhova E."/>
            <person name="Bogdanov V."/>
            <person name="Penin A."/>
            <person name="Logacheva M."/>
        </authorList>
    </citation>
    <scope>NUCLEOTIDE SEQUENCE</scope>
    <source>
        <strain evidence="1">Hsosn_3</strain>
        <tissue evidence="1">Leaf</tissue>
    </source>
</reference>
<evidence type="ECO:0000313" key="2">
    <source>
        <dbReference type="Proteomes" id="UP001237642"/>
    </source>
</evidence>
<accession>A0AAD8M6P4</accession>
<organism evidence="1 2">
    <name type="scientific">Heracleum sosnowskyi</name>
    <dbReference type="NCBI Taxonomy" id="360622"/>
    <lineage>
        <taxon>Eukaryota</taxon>
        <taxon>Viridiplantae</taxon>
        <taxon>Streptophyta</taxon>
        <taxon>Embryophyta</taxon>
        <taxon>Tracheophyta</taxon>
        <taxon>Spermatophyta</taxon>
        <taxon>Magnoliopsida</taxon>
        <taxon>eudicotyledons</taxon>
        <taxon>Gunneridae</taxon>
        <taxon>Pentapetalae</taxon>
        <taxon>asterids</taxon>
        <taxon>campanulids</taxon>
        <taxon>Apiales</taxon>
        <taxon>Apiaceae</taxon>
        <taxon>Apioideae</taxon>
        <taxon>apioid superclade</taxon>
        <taxon>Tordylieae</taxon>
        <taxon>Tordyliinae</taxon>
        <taxon>Heracleum</taxon>
    </lineage>
</organism>
<dbReference type="EMBL" id="JAUIZM010000010">
    <property type="protein sequence ID" value="KAK1361248.1"/>
    <property type="molecule type" value="Genomic_DNA"/>
</dbReference>
<name>A0AAD8M6P4_9APIA</name>
<protein>
    <submittedName>
        <fullName evidence="1">Uncharacterized protein</fullName>
    </submittedName>
</protein>
<evidence type="ECO:0000313" key="1">
    <source>
        <dbReference type="EMBL" id="KAK1361248.1"/>
    </source>
</evidence>
<comment type="caution">
    <text evidence="1">The sequence shown here is derived from an EMBL/GenBank/DDBJ whole genome shotgun (WGS) entry which is preliminary data.</text>
</comment>
<gene>
    <name evidence="1" type="ORF">POM88_045722</name>
</gene>
<sequence>MVYKLSSDMQNKPLIPKVVLLYVPGLDAGLYLSQSKLLHSFKEFFGIPRAVLALSCIADGMQTIDALLTCKVKRKRDNAESVSKPVQRLDQGTSNTGVNNLTFGDLPKDLPFPLSYYTLTEKELEDNSYCNIQPGMPMTEDTCIRVLTKKTRMHLVDEVEGPR</sequence>
<reference evidence="1" key="2">
    <citation type="submission" date="2023-05" db="EMBL/GenBank/DDBJ databases">
        <authorList>
            <person name="Schelkunov M.I."/>
        </authorList>
    </citation>
    <scope>NUCLEOTIDE SEQUENCE</scope>
    <source>
        <strain evidence="1">Hsosn_3</strain>
        <tissue evidence="1">Leaf</tissue>
    </source>
</reference>
<dbReference type="AlphaFoldDB" id="A0AAD8M6P4"/>
<proteinExistence type="predicted"/>
<keyword evidence="2" id="KW-1185">Reference proteome</keyword>
<dbReference type="Proteomes" id="UP001237642">
    <property type="component" value="Unassembled WGS sequence"/>
</dbReference>